<gene>
    <name evidence="16" type="ORF">LSH36_72g05013</name>
</gene>
<evidence type="ECO:0000256" key="8">
    <source>
        <dbReference type="ARBA" id="ARBA00022801"/>
    </source>
</evidence>
<dbReference type="EC" id="3.1.4.12" evidence="5"/>
<feature type="transmembrane region" description="Helical" evidence="14">
    <location>
        <begin position="290"/>
        <end position="313"/>
    </location>
</feature>
<comment type="caution">
    <text evidence="16">The sequence shown here is derived from an EMBL/GenBank/DDBJ whole genome shotgun (WGS) entry which is preliminary data.</text>
</comment>
<comment type="similarity">
    <text evidence="4">Belongs to the neutral sphingomyelinase family.</text>
</comment>
<dbReference type="PANTHER" id="PTHR16320:SF24">
    <property type="entry name" value="PHOSPHODIESTERASE, PUTATIVE-RELATED"/>
    <property type="match status" value="1"/>
</dbReference>
<name>A0AAD9NBH2_9ANNE</name>
<organism evidence="16 17">
    <name type="scientific">Paralvinella palmiformis</name>
    <dbReference type="NCBI Taxonomy" id="53620"/>
    <lineage>
        <taxon>Eukaryota</taxon>
        <taxon>Metazoa</taxon>
        <taxon>Spiralia</taxon>
        <taxon>Lophotrochozoa</taxon>
        <taxon>Annelida</taxon>
        <taxon>Polychaeta</taxon>
        <taxon>Sedentaria</taxon>
        <taxon>Canalipalpata</taxon>
        <taxon>Terebellida</taxon>
        <taxon>Terebelliformia</taxon>
        <taxon>Alvinellidae</taxon>
        <taxon>Paralvinella</taxon>
    </lineage>
</organism>
<protein>
    <recommendedName>
        <fullName evidence="5">sphingomyelin phosphodiesterase</fullName>
        <ecNumber evidence="5">3.1.4.12</ecNumber>
    </recommendedName>
</protein>
<evidence type="ECO:0000256" key="1">
    <source>
        <dbReference type="ARBA" id="ARBA00004141"/>
    </source>
</evidence>
<evidence type="ECO:0000313" key="17">
    <source>
        <dbReference type="Proteomes" id="UP001208570"/>
    </source>
</evidence>
<dbReference type="GO" id="GO:0046872">
    <property type="term" value="F:metal ion binding"/>
    <property type="evidence" value="ECO:0007669"/>
    <property type="project" value="UniProtKB-KW"/>
</dbReference>
<keyword evidence="17" id="KW-1185">Reference proteome</keyword>
<keyword evidence="12" id="KW-0443">Lipid metabolism</keyword>
<comment type="pathway">
    <text evidence="2">Lipid metabolism; sphingolipid metabolism.</text>
</comment>
<evidence type="ECO:0000256" key="14">
    <source>
        <dbReference type="SAM" id="Phobius"/>
    </source>
</evidence>
<evidence type="ECO:0000256" key="3">
    <source>
        <dbReference type="ARBA" id="ARBA00004991"/>
    </source>
</evidence>
<evidence type="ECO:0000256" key="9">
    <source>
        <dbReference type="ARBA" id="ARBA00022842"/>
    </source>
</evidence>
<proteinExistence type="inferred from homology"/>
<keyword evidence="6 14" id="KW-0812">Transmembrane</keyword>
<dbReference type="GO" id="GO:0006665">
    <property type="term" value="P:sphingolipid metabolic process"/>
    <property type="evidence" value="ECO:0007669"/>
    <property type="project" value="UniProtKB-KW"/>
</dbReference>
<evidence type="ECO:0000256" key="7">
    <source>
        <dbReference type="ARBA" id="ARBA00022723"/>
    </source>
</evidence>
<reference evidence="16" key="1">
    <citation type="journal article" date="2023" name="Mol. Biol. Evol.">
        <title>Third-Generation Sequencing Reveals the Adaptive Role of the Epigenome in Three Deep-Sea Polychaetes.</title>
        <authorList>
            <person name="Perez M."/>
            <person name="Aroh O."/>
            <person name="Sun Y."/>
            <person name="Lan Y."/>
            <person name="Juniper S.K."/>
            <person name="Young C.R."/>
            <person name="Angers B."/>
            <person name="Qian P.Y."/>
        </authorList>
    </citation>
    <scope>NUCLEOTIDE SEQUENCE</scope>
    <source>
        <strain evidence="16">P08H-3</strain>
    </source>
</reference>
<dbReference type="InterPro" id="IPR038772">
    <property type="entry name" value="Sph/SMPD2-like"/>
</dbReference>
<dbReference type="Gene3D" id="3.60.10.10">
    <property type="entry name" value="Endonuclease/exonuclease/phosphatase"/>
    <property type="match status" value="2"/>
</dbReference>
<dbReference type="AlphaFoldDB" id="A0AAD9NBH2"/>
<keyword evidence="11 14" id="KW-1133">Transmembrane helix</keyword>
<evidence type="ECO:0000256" key="6">
    <source>
        <dbReference type="ARBA" id="ARBA00022692"/>
    </source>
</evidence>
<keyword evidence="7" id="KW-0479">Metal-binding</keyword>
<feature type="domain" description="Endonuclease/exonuclease/phosphatase" evidence="15">
    <location>
        <begin position="14"/>
        <end position="192"/>
    </location>
</feature>
<feature type="transmembrane region" description="Helical" evidence="14">
    <location>
        <begin position="267"/>
        <end position="284"/>
    </location>
</feature>
<evidence type="ECO:0000256" key="5">
    <source>
        <dbReference type="ARBA" id="ARBA00012369"/>
    </source>
</evidence>
<dbReference type="Pfam" id="PF03372">
    <property type="entry name" value="Exo_endo_phos"/>
    <property type="match status" value="1"/>
</dbReference>
<evidence type="ECO:0000256" key="12">
    <source>
        <dbReference type="ARBA" id="ARBA00023098"/>
    </source>
</evidence>
<accession>A0AAD9NBH2</accession>
<evidence type="ECO:0000256" key="4">
    <source>
        <dbReference type="ARBA" id="ARBA00006335"/>
    </source>
</evidence>
<dbReference type="EMBL" id="JAODUP010000072">
    <property type="protein sequence ID" value="KAK2163915.1"/>
    <property type="molecule type" value="Genomic_DNA"/>
</dbReference>
<dbReference type="GO" id="GO:0004767">
    <property type="term" value="F:sphingomyelin phosphodiesterase activity"/>
    <property type="evidence" value="ECO:0007669"/>
    <property type="project" value="UniProtKB-EC"/>
</dbReference>
<evidence type="ECO:0000256" key="10">
    <source>
        <dbReference type="ARBA" id="ARBA00022919"/>
    </source>
</evidence>
<dbReference type="Proteomes" id="UP001208570">
    <property type="component" value="Unassembled WGS sequence"/>
</dbReference>
<keyword evidence="13 14" id="KW-0472">Membrane</keyword>
<evidence type="ECO:0000313" key="16">
    <source>
        <dbReference type="EMBL" id="KAK2163915.1"/>
    </source>
</evidence>
<keyword evidence="9" id="KW-0460">Magnesium</keyword>
<comment type="pathway">
    <text evidence="3">Sphingolipid metabolism.</text>
</comment>
<evidence type="ECO:0000256" key="2">
    <source>
        <dbReference type="ARBA" id="ARBA00004760"/>
    </source>
</evidence>
<dbReference type="InterPro" id="IPR036691">
    <property type="entry name" value="Endo/exonu/phosph_ase_sf"/>
</dbReference>
<sequence>MALNFMQTLKMKVLTLNCWGVPVPVIGGKLRKERINAIGKELANGEYDVVLLQEIWTQHDYNTLCAKVLTIMPYTHYFHRQLHADYMKCHGDYNGHRIAQAFELSQVVKNTSDGCDVVILGGDFNYCPDEVGCKIIMYNGNLKDAWLSQKRKVEDDTEGTTCDRHDNSFTMATCQDNKSPGSRLDYLMYRNNADYTMDCEDCHVTMQKVPGESYNYSDHLGVMAEFVIRRNITAAAKIRETGEIEKNLTEALPIIDKGLQKIKSNQVFFVVSMFFCLVALVFTSDIASSWTMWGVIIGIFRTFLTVAIAFLVWNVLILSKIEWAGLTAAKKDINNLLKSNPA</sequence>
<dbReference type="GO" id="GO:0016020">
    <property type="term" value="C:membrane"/>
    <property type="evidence" value="ECO:0007669"/>
    <property type="project" value="UniProtKB-SubCell"/>
</dbReference>
<keyword evidence="8" id="KW-0378">Hydrolase</keyword>
<dbReference type="SUPFAM" id="SSF56219">
    <property type="entry name" value="DNase I-like"/>
    <property type="match status" value="1"/>
</dbReference>
<comment type="subcellular location">
    <subcellularLocation>
        <location evidence="1">Membrane</location>
        <topology evidence="1">Multi-pass membrane protein</topology>
    </subcellularLocation>
</comment>
<evidence type="ECO:0000256" key="13">
    <source>
        <dbReference type="ARBA" id="ARBA00023136"/>
    </source>
</evidence>
<dbReference type="PANTHER" id="PTHR16320">
    <property type="entry name" value="SPHINGOMYELINASE FAMILY MEMBER"/>
    <property type="match status" value="1"/>
</dbReference>
<evidence type="ECO:0000256" key="11">
    <source>
        <dbReference type="ARBA" id="ARBA00022989"/>
    </source>
</evidence>
<evidence type="ECO:0000259" key="15">
    <source>
        <dbReference type="Pfam" id="PF03372"/>
    </source>
</evidence>
<dbReference type="InterPro" id="IPR005135">
    <property type="entry name" value="Endo/exonuclease/phosphatase"/>
</dbReference>
<keyword evidence="10" id="KW-0746">Sphingolipid metabolism</keyword>